<comment type="caution">
    <text evidence="1">The sequence shown here is derived from an EMBL/GenBank/DDBJ whole genome shotgun (WGS) entry which is preliminary data.</text>
</comment>
<organism evidence="1 2">
    <name type="scientific">Melastoma candidum</name>
    <dbReference type="NCBI Taxonomy" id="119954"/>
    <lineage>
        <taxon>Eukaryota</taxon>
        <taxon>Viridiplantae</taxon>
        <taxon>Streptophyta</taxon>
        <taxon>Embryophyta</taxon>
        <taxon>Tracheophyta</taxon>
        <taxon>Spermatophyta</taxon>
        <taxon>Magnoliopsida</taxon>
        <taxon>eudicotyledons</taxon>
        <taxon>Gunneridae</taxon>
        <taxon>Pentapetalae</taxon>
        <taxon>rosids</taxon>
        <taxon>malvids</taxon>
        <taxon>Myrtales</taxon>
        <taxon>Melastomataceae</taxon>
        <taxon>Melastomatoideae</taxon>
        <taxon>Melastomateae</taxon>
        <taxon>Melastoma</taxon>
    </lineage>
</organism>
<name>A0ACB9QHD4_9MYRT</name>
<dbReference type="Proteomes" id="UP001057402">
    <property type="component" value="Chromosome 6"/>
</dbReference>
<keyword evidence="2" id="KW-1185">Reference proteome</keyword>
<sequence length="141" mass="16196">MSDATTFQWHTKHADLIGMVQISDARGRGLTLGPALMTSLFPNPVRSTYLVTKRAIHLCHKDFTPSFTWGKYKSFLYCPSIHQTVIMKWLVAWIKKLELTLETLGILNLVRISMEANKKCDPRVRTSLPPFYSDYKCLLFS</sequence>
<evidence type="ECO:0000313" key="1">
    <source>
        <dbReference type="EMBL" id="KAI4365568.1"/>
    </source>
</evidence>
<reference evidence="2" key="1">
    <citation type="journal article" date="2023" name="Front. Plant Sci.">
        <title>Chromosomal-level genome assembly of Melastoma candidum provides insights into trichome evolution.</title>
        <authorList>
            <person name="Zhong Y."/>
            <person name="Wu W."/>
            <person name="Sun C."/>
            <person name="Zou P."/>
            <person name="Liu Y."/>
            <person name="Dai S."/>
            <person name="Zhou R."/>
        </authorList>
    </citation>
    <scope>NUCLEOTIDE SEQUENCE [LARGE SCALE GENOMIC DNA]</scope>
</reference>
<proteinExistence type="predicted"/>
<evidence type="ECO:0000313" key="2">
    <source>
        <dbReference type="Proteomes" id="UP001057402"/>
    </source>
</evidence>
<protein>
    <submittedName>
        <fullName evidence="1">Uncharacterized protein</fullName>
    </submittedName>
</protein>
<accession>A0ACB9QHD4</accession>
<gene>
    <name evidence="1" type="ORF">MLD38_021542</name>
</gene>
<dbReference type="EMBL" id="CM042885">
    <property type="protein sequence ID" value="KAI4365568.1"/>
    <property type="molecule type" value="Genomic_DNA"/>
</dbReference>